<dbReference type="PANTHER" id="PTHR43800:SF1">
    <property type="entry name" value="PEPTIDYL-LYSINE N-ACETYLTRANSFERASE YJAB"/>
    <property type="match status" value="1"/>
</dbReference>
<dbReference type="EMBL" id="CP017675">
    <property type="protein sequence ID" value="APB33756.1"/>
    <property type="molecule type" value="Genomic_DNA"/>
</dbReference>
<accession>A0A1J0ACU4</accession>
<reference evidence="3 4" key="1">
    <citation type="submission" date="2016-10" db="EMBL/GenBank/DDBJ databases">
        <title>Description of Gloeomargarita lithophora gen. nov., sp. nov., a thylakoid-bearing basal-branching cyanobacterium with intracellular carbonates, and proposal for Gloeomargaritales ord. nov.</title>
        <authorList>
            <person name="Moreira D."/>
            <person name="Tavera R."/>
            <person name="Benzerara K."/>
            <person name="Skouri-Panet F."/>
            <person name="Couradeau E."/>
            <person name="Gerard E."/>
            <person name="Loussert C."/>
            <person name="Novelo E."/>
            <person name="Zivanovic Y."/>
            <person name="Lopez-Garcia P."/>
        </authorList>
    </citation>
    <scope>NUCLEOTIDE SEQUENCE [LARGE SCALE GENOMIC DNA]</scope>
    <source>
        <strain evidence="3 4">D10</strain>
    </source>
</reference>
<evidence type="ECO:0000256" key="1">
    <source>
        <dbReference type="ARBA" id="ARBA00022679"/>
    </source>
</evidence>
<dbReference type="InterPro" id="IPR016181">
    <property type="entry name" value="Acyl_CoA_acyltransferase"/>
</dbReference>
<dbReference type="STRING" id="1188229.GlitD10_1435"/>
<evidence type="ECO:0000256" key="2">
    <source>
        <dbReference type="ARBA" id="ARBA00023315"/>
    </source>
</evidence>
<keyword evidence="4" id="KW-1185">Reference proteome</keyword>
<keyword evidence="1 3" id="KW-0808">Transferase</keyword>
<proteinExistence type="predicted"/>
<dbReference type="AlphaFoldDB" id="A0A1J0ACU4"/>
<dbReference type="PANTHER" id="PTHR43800">
    <property type="entry name" value="PEPTIDYL-LYSINE N-ACETYLTRANSFERASE YJAB"/>
    <property type="match status" value="1"/>
</dbReference>
<dbReference type="KEGG" id="glt:GlitD10_1435"/>
<dbReference type="Proteomes" id="UP000180235">
    <property type="component" value="Chromosome"/>
</dbReference>
<organism evidence="3 4">
    <name type="scientific">Gloeomargarita lithophora Alchichica-D10</name>
    <dbReference type="NCBI Taxonomy" id="1188229"/>
    <lineage>
        <taxon>Bacteria</taxon>
        <taxon>Bacillati</taxon>
        <taxon>Cyanobacteriota</taxon>
        <taxon>Cyanophyceae</taxon>
        <taxon>Gloeomargaritales</taxon>
        <taxon>Gloeomargaritaceae</taxon>
        <taxon>Gloeomargarita</taxon>
    </lineage>
</organism>
<name>A0A1J0ACU4_9CYAN</name>
<dbReference type="GO" id="GO:0016746">
    <property type="term" value="F:acyltransferase activity"/>
    <property type="evidence" value="ECO:0007669"/>
    <property type="project" value="UniProtKB-KW"/>
</dbReference>
<keyword evidence="2" id="KW-0012">Acyltransferase</keyword>
<dbReference type="SUPFAM" id="SSF55729">
    <property type="entry name" value="Acyl-CoA N-acyltransferases (Nat)"/>
    <property type="match status" value="1"/>
</dbReference>
<protein>
    <submittedName>
        <fullName evidence="3">GCN5-related N-acetyltransferase</fullName>
    </submittedName>
</protein>
<evidence type="ECO:0000313" key="4">
    <source>
        <dbReference type="Proteomes" id="UP000180235"/>
    </source>
</evidence>
<evidence type="ECO:0000313" key="3">
    <source>
        <dbReference type="EMBL" id="APB33756.1"/>
    </source>
</evidence>
<gene>
    <name evidence="3" type="ORF">GlitD10_1435</name>
</gene>
<sequence length="294" mass="33535">MALESGQLVGAIHVLPFNRSRSTWQVKWVTSTTLAVGSQLLRYALETVLEARTWVLEITTQDSDTLALYRQNGFQPLAHCTYWHLHGEALTALAQAPVEAPSLSLVGNGDAYLRYQLDTVAMPPLVRQVFDRHPQDFMVPVWQTLWYQWRAWQGQSRPMQNYVFEPQRKAAIGYFCLGFDPHAPQPHAVDLTVHPAYTWLYPQLLAYLARLVPPEPGLRLACMDYQPEREACFQWAGAVPQGETLWMSRSVWHKLREAKLNLQELPSLAEVLPHLQPVPLTRRDSLAGDQNMAQ</sequence>